<proteinExistence type="predicted"/>
<comment type="caution">
    <text evidence="2">The sequence shown here is derived from an EMBL/GenBank/DDBJ whole genome shotgun (WGS) entry which is preliminary data.</text>
</comment>
<evidence type="ECO:0000256" key="1">
    <source>
        <dbReference type="SAM" id="MobiDB-lite"/>
    </source>
</evidence>
<feature type="region of interest" description="Disordered" evidence="1">
    <location>
        <begin position="180"/>
        <end position="262"/>
    </location>
</feature>
<gene>
    <name evidence="2" type="ORF">CCMP2556_LOCUS21262</name>
</gene>
<name>A0ABP0LIR0_9DINO</name>
<keyword evidence="3" id="KW-1185">Reference proteome</keyword>
<dbReference type="Proteomes" id="UP001642484">
    <property type="component" value="Unassembled WGS sequence"/>
</dbReference>
<dbReference type="SUPFAM" id="SSF53300">
    <property type="entry name" value="vWA-like"/>
    <property type="match status" value="1"/>
</dbReference>
<dbReference type="Gene3D" id="3.40.50.410">
    <property type="entry name" value="von Willebrand factor, type A domain"/>
    <property type="match status" value="1"/>
</dbReference>
<reference evidence="2 3" key="1">
    <citation type="submission" date="2024-02" db="EMBL/GenBank/DDBJ databases">
        <authorList>
            <person name="Chen Y."/>
            <person name="Shah S."/>
            <person name="Dougan E. K."/>
            <person name="Thang M."/>
            <person name="Chan C."/>
        </authorList>
    </citation>
    <scope>NUCLEOTIDE SEQUENCE [LARGE SCALE GENOMIC DNA]</scope>
</reference>
<feature type="compositionally biased region" description="Basic and acidic residues" evidence="1">
    <location>
        <begin position="184"/>
        <end position="208"/>
    </location>
</feature>
<sequence length="698" mass="79895">MPEVRRTKAKLSRQQWRELQEKRQQDVDAFAHFPKATEQQKDDFPHALASFYSTMLAGKTSKSADNYMQKVKMLMERFQLSLDAMVSEEFLEAVKKTQENQKVNNMISAGLKKFRDFMQERGSAPWEVKAAITIDERFRMDFRRWAKREPAPTGRSLLTAHFVKREVEPEPPAAVFAVSGAAKPEMKDEEAPAEAEPKRKARRKETQGKRKREANSEASPRKGSLMTKGFFKSPPPKVTEAPQETPEKAFAPKGPLKVPSPEQEKELGIFRVAIRDAVRTRQYNQAQSWASSSCVSGMAQLGFSDKVELPETAGMERQRSGVEIPENGLRSGEDWAVEFLDDSWFSEEEKVMVRQLEVILQGTDHAHSLARDMLTPLIYDLEIAFVLDDSGSMNLDMFGQCIPRRDITATTPWNAIALVKALRQSLPGGWFTSNTAPRPAECPISPHHCRWFFARHHLRCWKQVFSILQMDPWLYMLNGGKRCRLSELEQIFHSMAGGSTPMSQTIRQVLRDLSPVANGKSLLIVALTDGEANDMVDFNRVLDEIQNLRYGDVQVCLFGLSLIKEDIEWFENEECDETRIRTIEPFEVENRQIQLKEVTRREGGYTFDMHVMRGLVTNYYPADYDYEAPLQNLMHRVYITLHGRDRWWAIQNPLWYLFGSNCLCPACFLATGCHCCGRLQGNDCGKFEVPDCLKTCFE</sequence>
<accession>A0ABP0LIR0</accession>
<evidence type="ECO:0000313" key="3">
    <source>
        <dbReference type="Proteomes" id="UP001642484"/>
    </source>
</evidence>
<evidence type="ECO:0008006" key="4">
    <source>
        <dbReference type="Google" id="ProtNLM"/>
    </source>
</evidence>
<evidence type="ECO:0000313" key="2">
    <source>
        <dbReference type="EMBL" id="CAK9039040.1"/>
    </source>
</evidence>
<organism evidence="2 3">
    <name type="scientific">Durusdinium trenchii</name>
    <dbReference type="NCBI Taxonomy" id="1381693"/>
    <lineage>
        <taxon>Eukaryota</taxon>
        <taxon>Sar</taxon>
        <taxon>Alveolata</taxon>
        <taxon>Dinophyceae</taxon>
        <taxon>Suessiales</taxon>
        <taxon>Symbiodiniaceae</taxon>
        <taxon>Durusdinium</taxon>
    </lineage>
</organism>
<dbReference type="EMBL" id="CAXAMN010012781">
    <property type="protein sequence ID" value="CAK9039040.1"/>
    <property type="molecule type" value="Genomic_DNA"/>
</dbReference>
<dbReference type="InterPro" id="IPR036465">
    <property type="entry name" value="vWFA_dom_sf"/>
</dbReference>
<protein>
    <recommendedName>
        <fullName evidence="4">VWFA domain-containing protein</fullName>
    </recommendedName>
</protein>